<reference evidence="2 3" key="2">
    <citation type="submission" date="2018-12" db="EMBL/GenBank/DDBJ databases">
        <title>Whole-genome sequences of fifteen clinical Streptococcus suis strains isolated from pigs between 2006 and 2018.</title>
        <authorList>
            <person name="Stevens M.J.A."/>
            <person name="Cernela N."/>
            <person name="Spoerry Serrano N."/>
            <person name="Schmitt S."/>
            <person name="Schrenzel J."/>
            <person name="Stephan R."/>
        </authorList>
    </citation>
    <scope>NUCLEOTIDE SEQUENCE [LARGE SCALE GENOMIC DNA]</scope>
    <source>
        <strain evidence="2 3">SS1014</strain>
    </source>
</reference>
<evidence type="ECO:0000313" key="3">
    <source>
        <dbReference type="Proteomes" id="UP000273973"/>
    </source>
</evidence>
<organism evidence="2 3">
    <name type="scientific">Streptococcus suis</name>
    <dbReference type="NCBI Taxonomy" id="1307"/>
    <lineage>
        <taxon>Bacteria</taxon>
        <taxon>Bacillati</taxon>
        <taxon>Bacillota</taxon>
        <taxon>Bacilli</taxon>
        <taxon>Lactobacillales</taxon>
        <taxon>Streptococcaceae</taxon>
        <taxon>Streptococcus</taxon>
    </lineage>
</organism>
<accession>A0A426T3N0</accession>
<protein>
    <submittedName>
        <fullName evidence="2">Uncharacterized protein</fullName>
    </submittedName>
</protein>
<dbReference type="AlphaFoldDB" id="A0A426T3N0"/>
<evidence type="ECO:0000256" key="1">
    <source>
        <dbReference type="SAM" id="SignalP"/>
    </source>
</evidence>
<sequence>MKKIRMMLLLMISLFCLGSFVVAKAESVPGTNLEIISEMTLKESQSDTYYLFETLEARDLFIESNSKYKLRSNGVSLTRSVFSHSYRDSATSHGVSSIAYGGQAGASLTISAGIGYSVPKYNIGLSLENSATHNVPPYTYGQIVLKSTFTVNVYNFQVQYQGSNTWHSAGKVHKLSNIRTWSELRTWK</sequence>
<dbReference type="Proteomes" id="UP000273973">
    <property type="component" value="Unassembled WGS sequence"/>
</dbReference>
<keyword evidence="1" id="KW-0732">Signal</keyword>
<feature type="chain" id="PRO_5019117136" evidence="1">
    <location>
        <begin position="26"/>
        <end position="188"/>
    </location>
</feature>
<gene>
    <name evidence="2" type="ORF">EJA00_07290</name>
</gene>
<name>A0A426T3N0_STRSU</name>
<feature type="signal peptide" evidence="1">
    <location>
        <begin position="1"/>
        <end position="25"/>
    </location>
</feature>
<dbReference type="RefSeq" id="WP_105112251.1">
    <property type="nucleotide sequence ID" value="NZ_JAOTFD010000001.1"/>
</dbReference>
<reference evidence="2 3" key="1">
    <citation type="submission" date="2018-11" db="EMBL/GenBank/DDBJ databases">
        <authorList>
            <person name="Stevens M.J."/>
            <person name="Cernela N."/>
            <person name="Spoerry Serrano N."/>
            <person name="Schmitt S."/>
            <person name="Schrenzel J."/>
            <person name="Stephan R."/>
        </authorList>
    </citation>
    <scope>NUCLEOTIDE SEQUENCE [LARGE SCALE GENOMIC DNA]</scope>
    <source>
        <strain evidence="2 3">SS1014</strain>
    </source>
</reference>
<proteinExistence type="predicted"/>
<comment type="caution">
    <text evidence="2">The sequence shown here is derived from an EMBL/GenBank/DDBJ whole genome shotgun (WGS) entry which is preliminary data.</text>
</comment>
<dbReference type="EMBL" id="RSDG01000049">
    <property type="protein sequence ID" value="RRR47625.1"/>
    <property type="molecule type" value="Genomic_DNA"/>
</dbReference>
<evidence type="ECO:0000313" key="2">
    <source>
        <dbReference type="EMBL" id="RRR47625.1"/>
    </source>
</evidence>